<dbReference type="AlphaFoldDB" id="A0AAU9KB70"/>
<evidence type="ECO:0000313" key="2">
    <source>
        <dbReference type="Proteomes" id="UP001162131"/>
    </source>
</evidence>
<evidence type="ECO:0000313" key="1">
    <source>
        <dbReference type="EMBL" id="CAG9335286.1"/>
    </source>
</evidence>
<proteinExistence type="predicted"/>
<sequence length="75" mass="8821">MWWNGSSSNLAFLNLKIKCFLILSSRKENLIIVGDFELIFYRESAVWTVSKPSMEVDLEERNSIDIKTCVYSYDY</sequence>
<dbReference type="EMBL" id="CAJZBQ010000062">
    <property type="protein sequence ID" value="CAG9335286.1"/>
    <property type="molecule type" value="Genomic_DNA"/>
</dbReference>
<name>A0AAU9KB70_9CILI</name>
<organism evidence="1 2">
    <name type="scientific">Blepharisma stoltei</name>
    <dbReference type="NCBI Taxonomy" id="1481888"/>
    <lineage>
        <taxon>Eukaryota</taxon>
        <taxon>Sar</taxon>
        <taxon>Alveolata</taxon>
        <taxon>Ciliophora</taxon>
        <taxon>Postciliodesmatophora</taxon>
        <taxon>Heterotrichea</taxon>
        <taxon>Heterotrichida</taxon>
        <taxon>Blepharismidae</taxon>
        <taxon>Blepharisma</taxon>
    </lineage>
</organism>
<reference evidence="1" key="1">
    <citation type="submission" date="2021-09" db="EMBL/GenBank/DDBJ databases">
        <authorList>
            <consortium name="AG Swart"/>
            <person name="Singh M."/>
            <person name="Singh A."/>
            <person name="Seah K."/>
            <person name="Emmerich C."/>
        </authorList>
    </citation>
    <scope>NUCLEOTIDE SEQUENCE</scope>
    <source>
        <strain evidence="1">ATCC30299</strain>
    </source>
</reference>
<gene>
    <name evidence="1" type="ORF">BSTOLATCC_MIC63763</name>
</gene>
<accession>A0AAU9KB70</accession>
<protein>
    <submittedName>
        <fullName evidence="1">Uncharacterized protein</fullName>
    </submittedName>
</protein>
<keyword evidence="2" id="KW-1185">Reference proteome</keyword>
<comment type="caution">
    <text evidence="1">The sequence shown here is derived from an EMBL/GenBank/DDBJ whole genome shotgun (WGS) entry which is preliminary data.</text>
</comment>
<dbReference type="Proteomes" id="UP001162131">
    <property type="component" value="Unassembled WGS sequence"/>
</dbReference>